<evidence type="ECO:0000256" key="1">
    <source>
        <dbReference type="ARBA" id="ARBA00004141"/>
    </source>
</evidence>
<reference evidence="15 16" key="1">
    <citation type="journal article" date="2022" name="Arch. Microbiol.">
        <title>Paraburkholderia bengalensis sp. nov. isolated from roots of Oryza sativa, IR64.</title>
        <authorList>
            <person name="Nag P."/>
            <person name="Mondal N."/>
            <person name="Sarkar J."/>
            <person name="Das S."/>
        </authorList>
    </citation>
    <scope>NUCLEOTIDE SEQUENCE [LARGE SCALE GENOMIC DNA]</scope>
    <source>
        <strain evidence="15 16">IR64_4_BI</strain>
    </source>
</reference>
<evidence type="ECO:0000313" key="16">
    <source>
        <dbReference type="Proteomes" id="UP001386437"/>
    </source>
</evidence>
<feature type="transmembrane region" description="Helical" evidence="12">
    <location>
        <begin position="92"/>
        <end position="117"/>
    </location>
</feature>
<name>A0ABU8J5E3_9BURK</name>
<evidence type="ECO:0000256" key="12">
    <source>
        <dbReference type="HAMAP-Rule" id="MF_01522"/>
    </source>
</evidence>
<evidence type="ECO:0000256" key="11">
    <source>
        <dbReference type="ARBA" id="ARBA00023136"/>
    </source>
</evidence>
<keyword evidence="5 12" id="KW-0633">Potassium transport</keyword>
<feature type="transmembrane region" description="Helical" evidence="12">
    <location>
        <begin position="327"/>
        <end position="347"/>
    </location>
</feature>
<dbReference type="PANTHER" id="PTHR30540">
    <property type="entry name" value="OSMOTIC STRESS POTASSIUM TRANSPORTER"/>
    <property type="match status" value="1"/>
</dbReference>
<evidence type="ECO:0000256" key="8">
    <source>
        <dbReference type="ARBA" id="ARBA00022958"/>
    </source>
</evidence>
<comment type="function">
    <text evidence="12">Transport of potassium into the cell. Likely operates as a K(+):H(+) symporter.</text>
</comment>
<feature type="transmembrane region" description="Helical" evidence="12">
    <location>
        <begin position="38"/>
        <end position="59"/>
    </location>
</feature>
<evidence type="ECO:0000256" key="4">
    <source>
        <dbReference type="ARBA" id="ARBA00022475"/>
    </source>
</evidence>
<feature type="transmembrane region" description="Helical" evidence="12">
    <location>
        <begin position="382"/>
        <end position="401"/>
    </location>
</feature>
<keyword evidence="16" id="KW-1185">Reference proteome</keyword>
<comment type="catalytic activity">
    <reaction evidence="12">
        <text>K(+)(in) + H(+)(in) = K(+)(out) + H(+)(out)</text>
        <dbReference type="Rhea" id="RHEA:28490"/>
        <dbReference type="ChEBI" id="CHEBI:15378"/>
        <dbReference type="ChEBI" id="CHEBI:29103"/>
    </reaction>
</comment>
<dbReference type="InterPro" id="IPR053951">
    <property type="entry name" value="K_trans_N"/>
</dbReference>
<dbReference type="InterPro" id="IPR003855">
    <property type="entry name" value="K+_transporter"/>
</dbReference>
<evidence type="ECO:0000259" key="13">
    <source>
        <dbReference type="Pfam" id="PF02705"/>
    </source>
</evidence>
<keyword evidence="4 12" id="KW-1003">Cell membrane</keyword>
<dbReference type="InterPro" id="IPR023051">
    <property type="entry name" value="Kup"/>
</dbReference>
<feature type="transmembrane region" description="Helical" evidence="12">
    <location>
        <begin position="275"/>
        <end position="295"/>
    </location>
</feature>
<evidence type="ECO:0000256" key="9">
    <source>
        <dbReference type="ARBA" id="ARBA00022989"/>
    </source>
</evidence>
<dbReference type="EMBL" id="JACFYJ010000167">
    <property type="protein sequence ID" value="MEI6003204.1"/>
    <property type="molecule type" value="Genomic_DNA"/>
</dbReference>
<feature type="transmembrane region" description="Helical" evidence="12">
    <location>
        <begin position="353"/>
        <end position="375"/>
    </location>
</feature>
<keyword evidence="7 12" id="KW-0769">Symport</keyword>
<evidence type="ECO:0000256" key="6">
    <source>
        <dbReference type="ARBA" id="ARBA00022692"/>
    </source>
</evidence>
<dbReference type="InterPro" id="IPR053952">
    <property type="entry name" value="K_trans_C"/>
</dbReference>
<evidence type="ECO:0000259" key="14">
    <source>
        <dbReference type="Pfam" id="PF22776"/>
    </source>
</evidence>
<feature type="domain" description="K+ potassium transporter C-terminal" evidence="14">
    <location>
        <begin position="467"/>
        <end position="617"/>
    </location>
</feature>
<feature type="transmembrane region" description="Helical" evidence="12">
    <location>
        <begin position="191"/>
        <end position="215"/>
    </location>
</feature>
<accession>A0ABU8J5E3</accession>
<feature type="domain" description="K+ potassium transporter integral membrane" evidence="13">
    <location>
        <begin position="4"/>
        <end position="452"/>
    </location>
</feature>
<comment type="caution">
    <text evidence="15">The sequence shown here is derived from an EMBL/GenBank/DDBJ whole genome shotgun (WGS) entry which is preliminary data.</text>
</comment>
<keyword evidence="9 12" id="KW-1133">Transmembrane helix</keyword>
<feature type="transmembrane region" description="Helical" evidence="12">
    <location>
        <begin position="159"/>
        <end position="179"/>
    </location>
</feature>
<keyword evidence="11 12" id="KW-0472">Membrane</keyword>
<keyword evidence="8 12" id="KW-0630">Potassium</keyword>
<proteinExistence type="inferred from homology"/>
<evidence type="ECO:0000256" key="2">
    <source>
        <dbReference type="ARBA" id="ARBA00007019"/>
    </source>
</evidence>
<feature type="transmembrane region" description="Helical" evidence="12">
    <location>
        <begin position="129"/>
        <end position="147"/>
    </location>
</feature>
<comment type="subcellular location">
    <subcellularLocation>
        <location evidence="12">Cell membrane</location>
        <topology evidence="12">Multi-pass membrane protein</topology>
    </subcellularLocation>
    <subcellularLocation>
        <location evidence="1">Membrane</location>
        <topology evidence="1">Multi-pass membrane protein</topology>
    </subcellularLocation>
</comment>
<dbReference type="Proteomes" id="UP001386437">
    <property type="component" value="Unassembled WGS sequence"/>
</dbReference>
<keyword evidence="3 12" id="KW-0813">Transport</keyword>
<feature type="transmembrane region" description="Helical" evidence="12">
    <location>
        <begin position="235"/>
        <end position="255"/>
    </location>
</feature>
<evidence type="ECO:0000256" key="7">
    <source>
        <dbReference type="ARBA" id="ARBA00022847"/>
    </source>
</evidence>
<sequence length="617" mass="66259">MPALALGAIGVVFGDIGTSPLYTLRECLKAAGGVSPTNVFGIVSLILWSIIVVVTCKYVSFVMRADNDGEGGILALTALASDVAPARLRRMLLTLGVFGAAMFYGDSMITPAISVISAVEGVTLIDPHLSEWIVPVALVILTGLFKLQKRGTGAVGRLFGPVMLIWFVALAVIGATNIADHPSIIRAVSPVYAFLFVAHAPATAFIVLGSVFLALTGGEALYADMGHFGKTPIRLSWLLLVFPALVLNYFGQAALVLARPSVISQPFFESVPSWALIPLVALAALATVIASQAVISGAFSMTKQAVQLGLLPRIPVVHTSSHEIGQVYVPFINLTLYVAVVFLVLFFRSSGNLAAAYGIAVASTMLLTTLLMYFVTHCLWRWKPVATFAVIGPMALVDALFVSSNANKVIDGGWFPLLAGAALFTVMTTWHKGREMVVQQIRNDSLPLAPLITSLTTGEHPVMRTHGTAVFPGGVADMTPTAFLHNLKHNGVMHRINIFMAGSTYNTPHVPDEQKVSVRDLGNGCYSVAVHHGFMEIPNVPSVLTLLEKQIPDWHYEPDDVSFFLGRDTIVATGQSHVMSLWREKLFAFLARNGAQAAEYFSLPPNRVVEMGGQINL</sequence>
<dbReference type="PANTHER" id="PTHR30540:SF79">
    <property type="entry name" value="LOW AFFINITY POTASSIUM TRANSPORT SYSTEM PROTEIN KUP"/>
    <property type="match status" value="1"/>
</dbReference>
<protein>
    <recommendedName>
        <fullName evidence="12">Probable potassium transport system protein Kup</fullName>
    </recommendedName>
</protein>
<dbReference type="HAMAP" id="MF_01522">
    <property type="entry name" value="Kup"/>
    <property type="match status" value="1"/>
</dbReference>
<comment type="similarity">
    <text evidence="2 12">Belongs to the HAK/KUP transporter (TC 2.A.72) family.</text>
</comment>
<keyword evidence="10 12" id="KW-0406">Ion transport</keyword>
<evidence type="ECO:0000256" key="5">
    <source>
        <dbReference type="ARBA" id="ARBA00022538"/>
    </source>
</evidence>
<evidence type="ECO:0000256" key="10">
    <source>
        <dbReference type="ARBA" id="ARBA00023065"/>
    </source>
</evidence>
<evidence type="ECO:0000256" key="3">
    <source>
        <dbReference type="ARBA" id="ARBA00022448"/>
    </source>
</evidence>
<evidence type="ECO:0000313" key="15">
    <source>
        <dbReference type="EMBL" id="MEI6003204.1"/>
    </source>
</evidence>
<gene>
    <name evidence="12" type="primary">kup</name>
    <name evidence="15" type="ORF">H3V53_40840</name>
</gene>
<organism evidence="15 16">
    <name type="scientific">Paraburkholderia bengalensis</name>
    <dbReference type="NCBI Taxonomy" id="2747562"/>
    <lineage>
        <taxon>Bacteria</taxon>
        <taxon>Pseudomonadati</taxon>
        <taxon>Pseudomonadota</taxon>
        <taxon>Betaproteobacteria</taxon>
        <taxon>Burkholderiales</taxon>
        <taxon>Burkholderiaceae</taxon>
        <taxon>Paraburkholderia</taxon>
    </lineage>
</organism>
<feature type="transmembrane region" description="Helical" evidence="12">
    <location>
        <begin position="413"/>
        <end position="430"/>
    </location>
</feature>
<keyword evidence="6 12" id="KW-0812">Transmembrane</keyword>
<dbReference type="Pfam" id="PF02705">
    <property type="entry name" value="K_trans"/>
    <property type="match status" value="1"/>
</dbReference>
<dbReference type="Pfam" id="PF22776">
    <property type="entry name" value="K_trans_C"/>
    <property type="match status" value="1"/>
</dbReference>